<gene>
    <name evidence="1" type="ORF">G3M48_005140</name>
</gene>
<comment type="caution">
    <text evidence="1">The sequence shown here is derived from an EMBL/GenBank/DDBJ whole genome shotgun (WGS) entry which is preliminary data.</text>
</comment>
<organism evidence="1 2">
    <name type="scientific">Beauveria asiatica</name>
    <dbReference type="NCBI Taxonomy" id="1069075"/>
    <lineage>
        <taxon>Eukaryota</taxon>
        <taxon>Fungi</taxon>
        <taxon>Dikarya</taxon>
        <taxon>Ascomycota</taxon>
        <taxon>Pezizomycotina</taxon>
        <taxon>Sordariomycetes</taxon>
        <taxon>Hypocreomycetidae</taxon>
        <taxon>Hypocreales</taxon>
        <taxon>Cordycipitaceae</taxon>
        <taxon>Beauveria</taxon>
    </lineage>
</organism>
<accession>A0AAW0RRR6</accession>
<dbReference type="EMBL" id="JAAHCF010000337">
    <property type="protein sequence ID" value="KAK8144922.1"/>
    <property type="molecule type" value="Genomic_DNA"/>
</dbReference>
<evidence type="ECO:0000313" key="2">
    <source>
        <dbReference type="Proteomes" id="UP001397290"/>
    </source>
</evidence>
<name>A0AAW0RRR6_9HYPO</name>
<keyword evidence="2" id="KW-1185">Reference proteome</keyword>
<protein>
    <submittedName>
        <fullName evidence="1">Uncharacterized protein</fullName>
    </submittedName>
</protein>
<reference evidence="1 2" key="1">
    <citation type="submission" date="2020-02" db="EMBL/GenBank/DDBJ databases">
        <title>Comparative genomics of the hypocrealean fungal genus Beauvera.</title>
        <authorList>
            <person name="Showalter D.N."/>
            <person name="Bushley K.E."/>
            <person name="Rehner S.A."/>
        </authorList>
    </citation>
    <scope>NUCLEOTIDE SEQUENCE [LARGE SCALE GENOMIC DNA]</scope>
    <source>
        <strain evidence="1 2">ARSEF4384</strain>
    </source>
</reference>
<dbReference type="AlphaFoldDB" id="A0AAW0RRR6"/>
<evidence type="ECO:0000313" key="1">
    <source>
        <dbReference type="EMBL" id="KAK8144922.1"/>
    </source>
</evidence>
<sequence length="158" mass="16775">MAAASSTRIQQYRSSIAGLDIWAGGVDDAFSSNIEGASTSRLVDSIAPVLNRYPEETCTWQRASGADNGTRDVGQDVAKVARLHNRPLAKYIGLVGAPDHRGLVMIAPAILPGPPHTLIARATAAADATTSLNLFTLIHAYTPTSPKRTQPLPPLHQK</sequence>
<proteinExistence type="predicted"/>
<dbReference type="Proteomes" id="UP001397290">
    <property type="component" value="Unassembled WGS sequence"/>
</dbReference>